<dbReference type="GeneID" id="62759972"/>
<dbReference type="Proteomes" id="UP000004830">
    <property type="component" value="Unassembled WGS sequence"/>
</dbReference>
<comment type="caution">
    <text evidence="2">The sequence shown here is derived from an EMBL/GenBank/DDBJ whole genome shotgun (WGS) entry which is preliminary data.</text>
</comment>
<keyword evidence="1" id="KW-1133">Transmembrane helix</keyword>
<keyword evidence="1" id="KW-0812">Transmembrane</keyword>
<dbReference type="STRING" id="742742.HMPREF9452_00409"/>
<accession>G1WGE6</accession>
<reference evidence="2 3" key="1">
    <citation type="submission" date="2011-06" db="EMBL/GenBank/DDBJ databases">
        <title>The Genome Sequence of Collinsella tanakaei YIT 12063.</title>
        <authorList>
            <consortium name="The Broad Institute Genome Sequencing Platform"/>
            <person name="Earl A."/>
            <person name="Ward D."/>
            <person name="Feldgarden M."/>
            <person name="Gevers D."/>
            <person name="Morotomi M."/>
            <person name="Young S.K."/>
            <person name="Zeng Q."/>
            <person name="Gargeya S."/>
            <person name="Fitzgerald M."/>
            <person name="Haas B."/>
            <person name="Abouelleil A."/>
            <person name="Alvarado L."/>
            <person name="Arachchi H.M."/>
            <person name="Berlin A."/>
            <person name="Brown A."/>
            <person name="Chapman S.B."/>
            <person name="Chen Z."/>
            <person name="Dunbar C."/>
            <person name="Freedman E."/>
            <person name="Gearin G."/>
            <person name="Gellesch M."/>
            <person name="Goldberg J."/>
            <person name="Griggs A."/>
            <person name="Gujja S."/>
            <person name="Heiman D."/>
            <person name="Howarth C."/>
            <person name="Larson L."/>
            <person name="Lui A."/>
            <person name="MacDonald P.J.P."/>
            <person name="Mehta T."/>
            <person name="Montmayeur A."/>
            <person name="Murphy C."/>
            <person name="Neiman D."/>
            <person name="Pearson M."/>
            <person name="Priest M."/>
            <person name="Roberts A."/>
            <person name="Saif S."/>
            <person name="Shea T."/>
            <person name="Shenoy N."/>
            <person name="Sisk P."/>
            <person name="Stolte C."/>
            <person name="Sykes S."/>
            <person name="Wortman J."/>
            <person name="Nusbaum C."/>
            <person name="Birren B."/>
        </authorList>
    </citation>
    <scope>NUCLEOTIDE SEQUENCE [LARGE SCALE GENOMIC DNA]</scope>
    <source>
        <strain evidence="2 3">YIT 12063</strain>
    </source>
</reference>
<protein>
    <submittedName>
        <fullName evidence="2">Uncharacterized protein</fullName>
    </submittedName>
</protein>
<evidence type="ECO:0000313" key="2">
    <source>
        <dbReference type="EMBL" id="EGX67397.1"/>
    </source>
</evidence>
<organism evidence="2 3">
    <name type="scientific">Collinsella tanakaei YIT 12063</name>
    <dbReference type="NCBI Taxonomy" id="742742"/>
    <lineage>
        <taxon>Bacteria</taxon>
        <taxon>Bacillati</taxon>
        <taxon>Actinomycetota</taxon>
        <taxon>Coriobacteriia</taxon>
        <taxon>Coriobacteriales</taxon>
        <taxon>Coriobacteriaceae</taxon>
        <taxon>Collinsella</taxon>
    </lineage>
</organism>
<gene>
    <name evidence="2" type="ORF">HMPREF9452_00409</name>
</gene>
<dbReference type="HOGENOM" id="CLU_3024300_0_0_11"/>
<evidence type="ECO:0000313" key="3">
    <source>
        <dbReference type="Proteomes" id="UP000004830"/>
    </source>
</evidence>
<proteinExistence type="predicted"/>
<dbReference type="AlphaFoldDB" id="G1WGE6"/>
<dbReference type="PATRIC" id="fig|742742.3.peg.392"/>
<sequence>MKRHEPLHMKPTPTAFRIFRAFIIGITAALLLIASALALVIADIAMGRMVAGMGW</sequence>
<feature type="transmembrane region" description="Helical" evidence="1">
    <location>
        <begin position="21"/>
        <end position="46"/>
    </location>
</feature>
<name>G1WGE6_9ACTN</name>
<evidence type="ECO:0000256" key="1">
    <source>
        <dbReference type="SAM" id="Phobius"/>
    </source>
</evidence>
<dbReference type="RefSeq" id="WP_009140445.1">
    <property type="nucleotide sequence ID" value="NZ_JH126467.1"/>
</dbReference>
<keyword evidence="1" id="KW-0472">Membrane</keyword>
<dbReference type="EMBL" id="ADLS01000006">
    <property type="protein sequence ID" value="EGX67397.1"/>
    <property type="molecule type" value="Genomic_DNA"/>
</dbReference>
<keyword evidence="3" id="KW-1185">Reference proteome</keyword>